<accession>A0ABD2Z012</accession>
<organism evidence="1 2">
    <name type="scientific">Cinchona calisaya</name>
    <dbReference type="NCBI Taxonomy" id="153742"/>
    <lineage>
        <taxon>Eukaryota</taxon>
        <taxon>Viridiplantae</taxon>
        <taxon>Streptophyta</taxon>
        <taxon>Embryophyta</taxon>
        <taxon>Tracheophyta</taxon>
        <taxon>Spermatophyta</taxon>
        <taxon>Magnoliopsida</taxon>
        <taxon>eudicotyledons</taxon>
        <taxon>Gunneridae</taxon>
        <taxon>Pentapetalae</taxon>
        <taxon>asterids</taxon>
        <taxon>lamiids</taxon>
        <taxon>Gentianales</taxon>
        <taxon>Rubiaceae</taxon>
        <taxon>Cinchonoideae</taxon>
        <taxon>Cinchoneae</taxon>
        <taxon>Cinchona</taxon>
    </lineage>
</organism>
<dbReference type="InterPro" id="IPR012866">
    <property type="entry name" value="DUF1644"/>
</dbReference>
<reference evidence="1 2" key="1">
    <citation type="submission" date="2024-11" db="EMBL/GenBank/DDBJ databases">
        <title>A near-complete genome assembly of Cinchona calisaya.</title>
        <authorList>
            <person name="Lian D.C."/>
            <person name="Zhao X.W."/>
            <person name="Wei L."/>
        </authorList>
    </citation>
    <scope>NUCLEOTIDE SEQUENCE [LARGE SCALE GENOMIC DNA]</scope>
    <source>
        <tissue evidence="1">Nenye</tissue>
    </source>
</reference>
<sequence>MTKDKNKPNSSSSNDWVRFSPYSKNCRKIKKIGDEKKGFEDARCPICMEHPHNAVLIICSSHEKGCRPYICDTSRRHSNCLDQFCKLNSVIPLKSTDNHQPNKFASLGEKQEKEGLIADELVCPLCRGKISGWIVEDSARRYINSISRNCALEKCEFSGNYDELRKHARVEHPLARPSEADEERLASWDRLEEELLDDEDVEYYDDFSDEDFDDREEEVNLEPLYPGDDFFNHIHFGDENDAILEEDYSINNGILRYTRKTTTGKFYEFAMVLE</sequence>
<dbReference type="EMBL" id="JBJUIK010000011">
    <property type="protein sequence ID" value="KAL3511777.1"/>
    <property type="molecule type" value="Genomic_DNA"/>
</dbReference>
<protein>
    <submittedName>
        <fullName evidence="1">Uncharacterized protein</fullName>
    </submittedName>
</protein>
<keyword evidence="2" id="KW-1185">Reference proteome</keyword>
<dbReference type="Proteomes" id="UP001630127">
    <property type="component" value="Unassembled WGS sequence"/>
</dbReference>
<gene>
    <name evidence="1" type="ORF">ACH5RR_024494</name>
</gene>
<evidence type="ECO:0000313" key="2">
    <source>
        <dbReference type="Proteomes" id="UP001630127"/>
    </source>
</evidence>
<dbReference type="Pfam" id="PF07800">
    <property type="entry name" value="DUF1644"/>
    <property type="match status" value="1"/>
</dbReference>
<comment type="caution">
    <text evidence="1">The sequence shown here is derived from an EMBL/GenBank/DDBJ whole genome shotgun (WGS) entry which is preliminary data.</text>
</comment>
<dbReference type="PANTHER" id="PTHR31197:SF5">
    <property type="entry name" value="OS01G0612600 PROTEIN"/>
    <property type="match status" value="1"/>
</dbReference>
<dbReference type="PANTHER" id="PTHR31197">
    <property type="entry name" value="OS01G0612600 PROTEIN"/>
    <property type="match status" value="1"/>
</dbReference>
<proteinExistence type="predicted"/>
<dbReference type="AlphaFoldDB" id="A0ABD2Z012"/>
<name>A0ABD2Z012_9GENT</name>
<evidence type="ECO:0000313" key="1">
    <source>
        <dbReference type="EMBL" id="KAL3511777.1"/>
    </source>
</evidence>